<name>A0A4C1WUE4_EUMVA</name>
<reference evidence="1 2" key="1">
    <citation type="journal article" date="2019" name="Commun. Biol.">
        <title>The bagworm genome reveals a unique fibroin gene that provides high tensile strength.</title>
        <authorList>
            <person name="Kono N."/>
            <person name="Nakamura H."/>
            <person name="Ohtoshi R."/>
            <person name="Tomita M."/>
            <person name="Numata K."/>
            <person name="Arakawa K."/>
        </authorList>
    </citation>
    <scope>NUCLEOTIDE SEQUENCE [LARGE SCALE GENOMIC DNA]</scope>
</reference>
<protein>
    <submittedName>
        <fullName evidence="1">Uncharacterized protein</fullName>
    </submittedName>
</protein>
<comment type="caution">
    <text evidence="1">The sequence shown here is derived from an EMBL/GenBank/DDBJ whole genome shotgun (WGS) entry which is preliminary data.</text>
</comment>
<evidence type="ECO:0000313" key="1">
    <source>
        <dbReference type="EMBL" id="GBP54941.1"/>
    </source>
</evidence>
<gene>
    <name evidence="1" type="ORF">EVAR_50385_1</name>
</gene>
<dbReference type="AlphaFoldDB" id="A0A4C1WUE4"/>
<dbReference type="Proteomes" id="UP000299102">
    <property type="component" value="Unassembled WGS sequence"/>
</dbReference>
<keyword evidence="2" id="KW-1185">Reference proteome</keyword>
<dbReference type="EMBL" id="BGZK01000658">
    <property type="protein sequence ID" value="GBP54941.1"/>
    <property type="molecule type" value="Genomic_DNA"/>
</dbReference>
<proteinExistence type="predicted"/>
<accession>A0A4C1WUE4</accession>
<feature type="non-terminal residue" evidence="1">
    <location>
        <position position="1"/>
    </location>
</feature>
<organism evidence="1 2">
    <name type="scientific">Eumeta variegata</name>
    <name type="common">Bagworm moth</name>
    <name type="synonym">Eumeta japonica</name>
    <dbReference type="NCBI Taxonomy" id="151549"/>
    <lineage>
        <taxon>Eukaryota</taxon>
        <taxon>Metazoa</taxon>
        <taxon>Ecdysozoa</taxon>
        <taxon>Arthropoda</taxon>
        <taxon>Hexapoda</taxon>
        <taxon>Insecta</taxon>
        <taxon>Pterygota</taxon>
        <taxon>Neoptera</taxon>
        <taxon>Endopterygota</taxon>
        <taxon>Lepidoptera</taxon>
        <taxon>Glossata</taxon>
        <taxon>Ditrysia</taxon>
        <taxon>Tineoidea</taxon>
        <taxon>Psychidae</taxon>
        <taxon>Oiketicinae</taxon>
        <taxon>Eumeta</taxon>
    </lineage>
</organism>
<sequence>GPGLSDSHLTGFFKAAHYYDNCTPPQINENTGNNYPPNSRPDTELPFALCAILCS</sequence>
<evidence type="ECO:0000313" key="2">
    <source>
        <dbReference type="Proteomes" id="UP000299102"/>
    </source>
</evidence>